<feature type="transmembrane region" description="Helical" evidence="9">
    <location>
        <begin position="524"/>
        <end position="544"/>
    </location>
</feature>
<dbReference type="InterPro" id="IPR004131">
    <property type="entry name" value="PPase-energised_H-pump"/>
</dbReference>
<keyword evidence="9" id="KW-0739">Sodium transport</keyword>
<feature type="transmembrane region" description="Helical" evidence="9">
    <location>
        <begin position="154"/>
        <end position="172"/>
    </location>
</feature>
<comment type="similarity">
    <text evidence="9">Belongs to the H(+)-translocating pyrophosphatase (TC 3.A.10) family. K(+)-stimulated subfamily.</text>
</comment>
<keyword evidence="6 9" id="KW-1133">Transmembrane helix</keyword>
<keyword evidence="9" id="KW-0630">Potassium</keyword>
<feature type="transmembrane region" description="Helical" evidence="9">
    <location>
        <begin position="428"/>
        <end position="449"/>
    </location>
</feature>
<evidence type="ECO:0000256" key="2">
    <source>
        <dbReference type="ARBA" id="ARBA00022448"/>
    </source>
</evidence>
<sequence length="709" mass="72329">MLQLTVAAPFLALFGLLVAFLLYGYVKKQPNGNELMQKLEGQIHEGAMAFLKKEYSILSIFIVIVFLLLGFGIAWPTAIAFVTGAICSIAAGYSGMTAATRGNSRTAEAANKFGQARALNVSYFSGSVMGLSVASLGLLGVGFWFWYYGGDPQTALYINGFAMGASSIALFARVGGGVYTKAADVGADLVGKVEAGIPEDDPRNPGVIADNVGDNVGDIAGMGADIFESYVGSIIATMAIAATAGLASIASTGLIEIKAVADQVAVAGAKVAEVAMAEKVTVTAGDPLMGKIAMMACPLLVVMAGLVSSFVGVFSIKIFEKGSPAGALRYTTFVAAIVFAILSFFVVKGLGMNTGPWWAIVSGLLCGIAIGLLAEYYTSGAPVRHIAENSETGPATVIISGLAVGMRSTYLPILGICVATYIGYKVAGIYGIGLSAVGMLATVGATMTVDAYGPIADNAGGISEMAGLGPETRKITDSLDALGNTTAAIGKGFAIGSAALTALSLFVAFTQAAGLHNVDITDPMVVIGVLIGAIVPMLAAAMTMESVGRAAFMMVEEIRRQFREIPGLLEGKPGAEPDPATCVSIATGAALKEMMAPGIMAVLTPVAVGFILGPTALAGTLLGALVMGAFLALFMSNGGGAWDNAKKYIEEGHHGGKGSDNHKAAVVGDTVGDPFKDTSGPAMNILIKLMSVVSLVLAPVLLGFSGLLN</sequence>
<name>A0AAU9EH06_9BACT</name>
<keyword evidence="4 9" id="KW-0460">Magnesium</keyword>
<comment type="subunit">
    <text evidence="9">Homodimer.</text>
</comment>
<keyword evidence="11" id="KW-1185">Reference proteome</keyword>
<dbReference type="PIRSF" id="PIRSF001265">
    <property type="entry name" value="H+-PPase"/>
    <property type="match status" value="1"/>
</dbReference>
<dbReference type="GO" id="GO:0005886">
    <property type="term" value="C:plasma membrane"/>
    <property type="evidence" value="ECO:0007669"/>
    <property type="project" value="UniProtKB-SubCell"/>
</dbReference>
<evidence type="ECO:0000256" key="6">
    <source>
        <dbReference type="ARBA" id="ARBA00022989"/>
    </source>
</evidence>
<evidence type="ECO:0000256" key="3">
    <source>
        <dbReference type="ARBA" id="ARBA00022692"/>
    </source>
</evidence>
<comment type="activity regulation">
    <text evidence="9">Requires K(+) for maximal activity.</text>
</comment>
<dbReference type="GO" id="GO:0004427">
    <property type="term" value="F:inorganic diphosphate phosphatase activity"/>
    <property type="evidence" value="ECO:0007669"/>
    <property type="project" value="UniProtKB-UniRule"/>
</dbReference>
<feature type="transmembrane region" description="Helical" evidence="9">
    <location>
        <begin position="357"/>
        <end position="377"/>
    </location>
</feature>
<keyword evidence="9" id="KW-1003">Cell membrane</keyword>
<evidence type="ECO:0000256" key="8">
    <source>
        <dbReference type="ARBA" id="ARBA00023136"/>
    </source>
</evidence>
<proteinExistence type="inferred from homology"/>
<dbReference type="RefSeq" id="WP_338602227.1">
    <property type="nucleotide sequence ID" value="NZ_AP028679.1"/>
</dbReference>
<keyword evidence="8 9" id="KW-0472">Membrane</keyword>
<organism evidence="10 11">
    <name type="scientific">Desulfoferula mesophila</name>
    <dbReference type="NCBI Taxonomy" id="3058419"/>
    <lineage>
        <taxon>Bacteria</taxon>
        <taxon>Pseudomonadati</taxon>
        <taxon>Thermodesulfobacteriota</taxon>
        <taxon>Desulfarculia</taxon>
        <taxon>Desulfarculales</taxon>
        <taxon>Desulfarculaceae</taxon>
        <taxon>Desulfoferula</taxon>
    </lineage>
</organism>
<keyword evidence="5 9" id="KW-1278">Translocase</keyword>
<dbReference type="EC" id="7.2.3.1" evidence="9"/>
<feature type="transmembrane region" description="Helical" evidence="9">
    <location>
        <begin position="121"/>
        <end position="148"/>
    </location>
</feature>
<dbReference type="AlphaFoldDB" id="A0AAU9EH06"/>
<feature type="transmembrane region" description="Helical" evidence="9">
    <location>
        <begin position="230"/>
        <end position="250"/>
    </location>
</feature>
<dbReference type="EMBL" id="AP028679">
    <property type="protein sequence ID" value="BEQ16426.1"/>
    <property type="molecule type" value="Genomic_DNA"/>
</dbReference>
<reference evidence="11" key="1">
    <citation type="journal article" date="2023" name="Arch. Microbiol.">
        <title>Desulfoferula mesophilus gen. nov. sp. nov., a mesophilic sulfate-reducing bacterium isolated from a brackish lake sediment.</title>
        <authorList>
            <person name="Watanabe T."/>
            <person name="Yabe T."/>
            <person name="Tsuji J.M."/>
            <person name="Fukui M."/>
        </authorList>
    </citation>
    <scope>NUCLEOTIDE SEQUENCE [LARGE SCALE GENOMIC DNA]</scope>
    <source>
        <strain evidence="11">12FAK</strain>
    </source>
</reference>
<dbReference type="GO" id="GO:0012505">
    <property type="term" value="C:endomembrane system"/>
    <property type="evidence" value="ECO:0007669"/>
    <property type="project" value="UniProtKB-SubCell"/>
</dbReference>
<evidence type="ECO:0000256" key="9">
    <source>
        <dbReference type="HAMAP-Rule" id="MF_01129"/>
    </source>
</evidence>
<feature type="transmembrane region" description="Helical" evidence="9">
    <location>
        <begin position="492"/>
        <end position="512"/>
    </location>
</feature>
<dbReference type="Proteomes" id="UP001366166">
    <property type="component" value="Chromosome"/>
</dbReference>
<comment type="cofactor">
    <cofactor evidence="9">
        <name>Mg(2+)</name>
        <dbReference type="ChEBI" id="CHEBI:18420"/>
    </cofactor>
</comment>
<keyword evidence="9" id="KW-0915">Sodium</keyword>
<comment type="catalytic activity">
    <reaction evidence="9">
        <text>Na(+)(in) + diphosphate + H2O = Na(+)(out) + 2 phosphate + H(+)</text>
        <dbReference type="Rhea" id="RHEA:57884"/>
        <dbReference type="ChEBI" id="CHEBI:15377"/>
        <dbReference type="ChEBI" id="CHEBI:15378"/>
        <dbReference type="ChEBI" id="CHEBI:29101"/>
        <dbReference type="ChEBI" id="CHEBI:33019"/>
        <dbReference type="ChEBI" id="CHEBI:43474"/>
        <dbReference type="EC" id="7.2.3.1"/>
    </reaction>
</comment>
<dbReference type="GO" id="GO:0009678">
    <property type="term" value="F:diphosphate hydrolysis-driven proton transmembrane transporter activity"/>
    <property type="evidence" value="ECO:0007669"/>
    <property type="project" value="UniProtKB-UniRule"/>
</dbReference>
<evidence type="ECO:0000256" key="1">
    <source>
        <dbReference type="ARBA" id="ARBA00004127"/>
    </source>
</evidence>
<keyword evidence="7 9" id="KW-0406">Ion transport</keyword>
<feature type="transmembrane region" description="Helical" evidence="9">
    <location>
        <begin position="79"/>
        <end position="100"/>
    </location>
</feature>
<gene>
    <name evidence="9 10" type="primary">hppA</name>
    <name evidence="10" type="ORF">FAK_34920</name>
</gene>
<keyword evidence="2 9" id="KW-0813">Transport</keyword>
<feature type="transmembrane region" description="Helical" evidence="9">
    <location>
        <begin position="685"/>
        <end position="708"/>
    </location>
</feature>
<dbReference type="NCBIfam" id="NF001960">
    <property type="entry name" value="PRK00733.3-5"/>
    <property type="match status" value="1"/>
</dbReference>
<keyword evidence="3 9" id="KW-0812">Transmembrane</keyword>
<feature type="transmembrane region" description="Helical" evidence="9">
    <location>
        <begin position="55"/>
        <end position="73"/>
    </location>
</feature>
<feature type="transmembrane region" description="Helical" evidence="9">
    <location>
        <begin position="292"/>
        <end position="316"/>
    </location>
</feature>
<evidence type="ECO:0000313" key="10">
    <source>
        <dbReference type="EMBL" id="BEQ16426.1"/>
    </source>
</evidence>
<protein>
    <recommendedName>
        <fullName evidence="9">Putative K(+)-stimulated pyrophosphate-energized sodium pump</fullName>
        <ecNumber evidence="9">7.2.3.1</ecNumber>
    </recommendedName>
    <alternativeName>
        <fullName evidence="9">Membrane-bound sodium-translocating pyrophosphatase</fullName>
    </alternativeName>
    <alternativeName>
        <fullName evidence="9">Pyrophosphate-energized inorganic pyrophosphatase</fullName>
        <shortName evidence="9">Na(+)-PPase</shortName>
    </alternativeName>
</protein>
<dbReference type="GO" id="GO:0006814">
    <property type="term" value="P:sodium ion transport"/>
    <property type="evidence" value="ECO:0007669"/>
    <property type="project" value="UniProtKB-UniRule"/>
</dbReference>
<evidence type="ECO:0000256" key="5">
    <source>
        <dbReference type="ARBA" id="ARBA00022967"/>
    </source>
</evidence>
<dbReference type="HAMAP" id="MF_01129">
    <property type="entry name" value="PPase_energized_pump"/>
    <property type="match status" value="1"/>
</dbReference>
<evidence type="ECO:0000256" key="7">
    <source>
        <dbReference type="ARBA" id="ARBA00023065"/>
    </source>
</evidence>
<feature type="transmembrane region" description="Helical" evidence="9">
    <location>
        <begin position="6"/>
        <end position="26"/>
    </location>
</feature>
<dbReference type="GO" id="GO:0000287">
    <property type="term" value="F:magnesium ion binding"/>
    <property type="evidence" value="ECO:0007669"/>
    <property type="project" value="UniProtKB-UniRule"/>
</dbReference>
<accession>A0AAU9EH06</accession>
<dbReference type="PANTHER" id="PTHR31998">
    <property type="entry name" value="K(+)-INSENSITIVE PYROPHOSPHATE-ENERGIZED PROTON PUMP"/>
    <property type="match status" value="1"/>
</dbReference>
<dbReference type="Pfam" id="PF03030">
    <property type="entry name" value="H_PPase"/>
    <property type="match status" value="1"/>
</dbReference>
<dbReference type="NCBIfam" id="TIGR01104">
    <property type="entry name" value="V_PPase"/>
    <property type="match status" value="1"/>
</dbReference>
<comment type="caution">
    <text evidence="9">Lacks conserved residue(s) required for the propagation of feature annotation.</text>
</comment>
<comment type="subcellular location">
    <subcellularLocation>
        <location evidence="9">Cell membrane</location>
        <topology evidence="9">Multi-pass membrane protein</topology>
    </subcellularLocation>
    <subcellularLocation>
        <location evidence="1">Endomembrane system</location>
        <topology evidence="1">Multi-pass membrane protein</topology>
    </subcellularLocation>
</comment>
<feature type="site" description="Determinant of potassium dependence" evidence="9">
    <location>
        <position position="487"/>
    </location>
</feature>
<feature type="transmembrane region" description="Helical" evidence="9">
    <location>
        <begin position="328"/>
        <end position="351"/>
    </location>
</feature>
<evidence type="ECO:0000256" key="4">
    <source>
        <dbReference type="ARBA" id="ARBA00022842"/>
    </source>
</evidence>
<dbReference type="GO" id="GO:0030955">
    <property type="term" value="F:potassium ion binding"/>
    <property type="evidence" value="ECO:0007669"/>
    <property type="project" value="UniProtKB-UniRule"/>
</dbReference>
<feature type="transmembrane region" description="Helical" evidence="9">
    <location>
        <begin position="601"/>
        <end position="634"/>
    </location>
</feature>
<dbReference type="KEGG" id="dmp:FAK_34920"/>
<evidence type="ECO:0000313" key="11">
    <source>
        <dbReference type="Proteomes" id="UP001366166"/>
    </source>
</evidence>
<comment type="function">
    <text evidence="9">Sodium pump that utilizes the energy of pyrophosphate hydrolysis as the driving force for Na(+) movement across the membrane.</text>
</comment>